<accession>V4UZZ4</accession>
<dbReference type="PANTHER" id="PTHR43281:SF1">
    <property type="entry name" value="FARNESYL DIPHOSPHATE SYNTHASE"/>
    <property type="match status" value="1"/>
</dbReference>
<reference evidence="8 9" key="1">
    <citation type="submission" date="2013-10" db="EMBL/GenBank/DDBJ databases">
        <authorList>
            <consortium name="International Citrus Genome Consortium"/>
            <person name="Jenkins J."/>
            <person name="Schmutz J."/>
            <person name="Prochnik S."/>
            <person name="Rokhsar D."/>
            <person name="Gmitter F."/>
            <person name="Ollitrault P."/>
            <person name="Machado M."/>
            <person name="Talon M."/>
            <person name="Wincker P."/>
            <person name="Jaillon O."/>
            <person name="Morgante M."/>
        </authorList>
    </citation>
    <scope>NUCLEOTIDE SEQUENCE</scope>
    <source>
        <strain evidence="9">cv. Clemenules</strain>
    </source>
</reference>
<evidence type="ECO:0000256" key="2">
    <source>
        <dbReference type="ARBA" id="ARBA00006706"/>
    </source>
</evidence>
<dbReference type="AlphaFoldDB" id="V4UZZ4"/>
<evidence type="ECO:0000256" key="1">
    <source>
        <dbReference type="ARBA" id="ARBA00001946"/>
    </source>
</evidence>
<keyword evidence="4" id="KW-0479">Metal-binding</keyword>
<keyword evidence="7" id="KW-0732">Signal</keyword>
<evidence type="ECO:0000256" key="6">
    <source>
        <dbReference type="ARBA" id="ARBA00023229"/>
    </source>
</evidence>
<dbReference type="SUPFAM" id="SSF48576">
    <property type="entry name" value="Terpenoid synthases"/>
    <property type="match status" value="1"/>
</dbReference>
<name>V4UZZ4_CITCL</name>
<dbReference type="STRING" id="85681.V4UZZ4"/>
<evidence type="ECO:0000256" key="7">
    <source>
        <dbReference type="SAM" id="SignalP"/>
    </source>
</evidence>
<dbReference type="GO" id="GO:0046872">
    <property type="term" value="F:metal ion binding"/>
    <property type="evidence" value="ECO:0007669"/>
    <property type="project" value="UniProtKB-KW"/>
</dbReference>
<evidence type="ECO:0000256" key="5">
    <source>
        <dbReference type="ARBA" id="ARBA00022842"/>
    </source>
</evidence>
<dbReference type="InParanoid" id="V4UZZ4"/>
<dbReference type="PANTHER" id="PTHR43281">
    <property type="entry name" value="FARNESYL DIPHOSPHATE SYNTHASE"/>
    <property type="match status" value="1"/>
</dbReference>
<keyword evidence="9" id="KW-1185">Reference proteome</keyword>
<dbReference type="InterPro" id="IPR000092">
    <property type="entry name" value="Polyprenyl_synt"/>
</dbReference>
<dbReference type="Proteomes" id="UP000030687">
    <property type="component" value="Unassembled WGS sequence"/>
</dbReference>
<feature type="signal peptide" evidence="7">
    <location>
        <begin position="1"/>
        <end position="21"/>
    </location>
</feature>
<keyword evidence="6" id="KW-0414">Isoprene biosynthesis</keyword>
<dbReference type="InterPro" id="IPR008949">
    <property type="entry name" value="Isoprenoid_synthase_dom_sf"/>
</dbReference>
<evidence type="ECO:0000313" key="8">
    <source>
        <dbReference type="EMBL" id="ESR45054.1"/>
    </source>
</evidence>
<sequence>GKHLTSTLCIALCELVGGSESVVMPLACAIEMLSTLSMIQDDMPCLDNNDLQRGNPSNHKVFGEVTTILACQALHCLAIEQIAMMKAENISPDCLLQAIVEMSSAVGSAGLAAGQIMDIKTKGKQVSLSELDFIHRHKSGKLIEASISSGIIIGAGNDAEIRRMRNYGKCVRMAYQLWNDIVDVTGSPQTREKPGTDMLRDKAPYLVGIDGSKKYAKELLVEAKQELAYFDPARAAPLDHLVNFISNNN</sequence>
<dbReference type="Gramene" id="ESR45054">
    <property type="protein sequence ID" value="ESR45054"/>
    <property type="gene ID" value="CICLE_v10003969mg"/>
</dbReference>
<evidence type="ECO:0000256" key="4">
    <source>
        <dbReference type="ARBA" id="ARBA00022723"/>
    </source>
</evidence>
<comment type="similarity">
    <text evidence="2">Belongs to the FPP/GGPP synthase family.</text>
</comment>
<feature type="non-terminal residue" evidence="8">
    <location>
        <position position="1"/>
    </location>
</feature>
<comment type="cofactor">
    <cofactor evidence="1">
        <name>Mg(2+)</name>
        <dbReference type="ChEBI" id="CHEBI:18420"/>
    </cofactor>
</comment>
<protein>
    <submittedName>
        <fullName evidence="8">Uncharacterized protein</fullName>
    </submittedName>
</protein>
<proteinExistence type="inferred from homology"/>
<feature type="chain" id="PRO_5004729492" evidence="7">
    <location>
        <begin position="22"/>
        <end position="249"/>
    </location>
</feature>
<organism evidence="8 9">
    <name type="scientific">Citrus clementina</name>
    <name type="common">Clementine</name>
    <name type="synonym">Citrus deliciosa x Citrus sinensis</name>
    <dbReference type="NCBI Taxonomy" id="85681"/>
    <lineage>
        <taxon>Eukaryota</taxon>
        <taxon>Viridiplantae</taxon>
        <taxon>Streptophyta</taxon>
        <taxon>Embryophyta</taxon>
        <taxon>Tracheophyta</taxon>
        <taxon>Spermatophyta</taxon>
        <taxon>Magnoliopsida</taxon>
        <taxon>eudicotyledons</taxon>
        <taxon>Gunneridae</taxon>
        <taxon>Pentapetalae</taxon>
        <taxon>rosids</taxon>
        <taxon>malvids</taxon>
        <taxon>Sapindales</taxon>
        <taxon>Rutaceae</taxon>
        <taxon>Aurantioideae</taxon>
        <taxon>Citrus</taxon>
    </lineage>
</organism>
<dbReference type="EMBL" id="KI536799">
    <property type="protein sequence ID" value="ESR45054.1"/>
    <property type="molecule type" value="Genomic_DNA"/>
</dbReference>
<gene>
    <name evidence="8" type="ORF">CICLE_v10003969mg</name>
</gene>
<dbReference type="GO" id="GO:0008299">
    <property type="term" value="P:isoprenoid biosynthetic process"/>
    <property type="evidence" value="ECO:0007669"/>
    <property type="project" value="UniProtKB-KW"/>
</dbReference>
<evidence type="ECO:0000313" key="9">
    <source>
        <dbReference type="Proteomes" id="UP000030687"/>
    </source>
</evidence>
<dbReference type="Gene3D" id="1.10.600.10">
    <property type="entry name" value="Farnesyl Diphosphate Synthase"/>
    <property type="match status" value="1"/>
</dbReference>
<dbReference type="Pfam" id="PF00348">
    <property type="entry name" value="polyprenyl_synt"/>
    <property type="match status" value="1"/>
</dbReference>
<keyword evidence="5" id="KW-0460">Magnesium</keyword>
<dbReference type="CDD" id="cd00867">
    <property type="entry name" value="Trans_IPPS"/>
    <property type="match status" value="1"/>
</dbReference>
<dbReference type="eggNOG" id="KOG0776">
    <property type="taxonomic scope" value="Eukaryota"/>
</dbReference>
<dbReference type="KEGG" id="cic:CICLE_v10003969mg"/>
<dbReference type="SFLD" id="SFLDS00005">
    <property type="entry name" value="Isoprenoid_Synthase_Type_I"/>
    <property type="match status" value="1"/>
</dbReference>
<dbReference type="GO" id="GO:0004659">
    <property type="term" value="F:prenyltransferase activity"/>
    <property type="evidence" value="ECO:0007669"/>
    <property type="project" value="InterPro"/>
</dbReference>
<keyword evidence="3" id="KW-0808">Transferase</keyword>
<evidence type="ECO:0000256" key="3">
    <source>
        <dbReference type="ARBA" id="ARBA00022679"/>
    </source>
</evidence>